<evidence type="ECO:0008006" key="3">
    <source>
        <dbReference type="Google" id="ProtNLM"/>
    </source>
</evidence>
<dbReference type="RefSeq" id="WP_106349991.1">
    <property type="nucleotide sequence ID" value="NZ_PVUE01000014.1"/>
</dbReference>
<dbReference type="OrthoDB" id="4638542at2"/>
<accession>A0A2T0ZWU5</accession>
<dbReference type="Proteomes" id="UP000237752">
    <property type="component" value="Unassembled WGS sequence"/>
</dbReference>
<reference evidence="1 2" key="1">
    <citation type="submission" date="2018-03" db="EMBL/GenBank/DDBJ databases">
        <title>Genomic Encyclopedia of Archaeal and Bacterial Type Strains, Phase II (KMG-II): from individual species to whole genera.</title>
        <authorList>
            <person name="Goeker M."/>
        </authorList>
    </citation>
    <scope>NUCLEOTIDE SEQUENCE [LARGE SCALE GENOMIC DNA]</scope>
    <source>
        <strain evidence="1 2">DSM 100065</strain>
    </source>
</reference>
<name>A0A2T0ZWU5_9ACTN</name>
<proteinExistence type="predicted"/>
<protein>
    <recommendedName>
        <fullName evidence="3">Lumazine-binding protein</fullName>
    </recommendedName>
</protein>
<evidence type="ECO:0000313" key="2">
    <source>
        <dbReference type="Proteomes" id="UP000237752"/>
    </source>
</evidence>
<sequence>MSDTDDIKALTLEYKRAADAGDARAMAERMCPDEAEFYLDQFNEDQLNNVVVDPPDAGVLFFDIEIWADSANAQIAPDNCPDQIGTLYYRKYDDGWKLCNGDDEHDEATAWATA</sequence>
<dbReference type="EMBL" id="PVUE01000014">
    <property type="protein sequence ID" value="PRZ40822.1"/>
    <property type="molecule type" value="Genomic_DNA"/>
</dbReference>
<evidence type="ECO:0000313" key="1">
    <source>
        <dbReference type="EMBL" id="PRZ40822.1"/>
    </source>
</evidence>
<organism evidence="1 2">
    <name type="scientific">Antricoccus suffuscus</name>
    <dbReference type="NCBI Taxonomy" id="1629062"/>
    <lineage>
        <taxon>Bacteria</taxon>
        <taxon>Bacillati</taxon>
        <taxon>Actinomycetota</taxon>
        <taxon>Actinomycetes</taxon>
        <taxon>Geodermatophilales</taxon>
        <taxon>Antricoccaceae</taxon>
        <taxon>Antricoccus</taxon>
    </lineage>
</organism>
<keyword evidence="2" id="KW-1185">Reference proteome</keyword>
<gene>
    <name evidence="1" type="ORF">CLV47_114120</name>
</gene>
<dbReference type="AlphaFoldDB" id="A0A2T0ZWU5"/>
<comment type="caution">
    <text evidence="1">The sequence shown here is derived from an EMBL/GenBank/DDBJ whole genome shotgun (WGS) entry which is preliminary data.</text>
</comment>